<dbReference type="EMBL" id="FNXT01000793">
    <property type="protein sequence ID" value="SZX67410.1"/>
    <property type="molecule type" value="Genomic_DNA"/>
</dbReference>
<name>A0A383VR91_TETOB</name>
<reference evidence="1 2" key="1">
    <citation type="submission" date="2016-10" db="EMBL/GenBank/DDBJ databases">
        <authorList>
            <person name="Cai Z."/>
        </authorList>
    </citation>
    <scope>NUCLEOTIDE SEQUENCE [LARGE SCALE GENOMIC DNA]</scope>
</reference>
<accession>A0A383VR91</accession>
<protein>
    <submittedName>
        <fullName evidence="1">Uncharacterized protein</fullName>
    </submittedName>
</protein>
<organism evidence="1 2">
    <name type="scientific">Tetradesmus obliquus</name>
    <name type="common">Green alga</name>
    <name type="synonym">Acutodesmus obliquus</name>
    <dbReference type="NCBI Taxonomy" id="3088"/>
    <lineage>
        <taxon>Eukaryota</taxon>
        <taxon>Viridiplantae</taxon>
        <taxon>Chlorophyta</taxon>
        <taxon>core chlorophytes</taxon>
        <taxon>Chlorophyceae</taxon>
        <taxon>CS clade</taxon>
        <taxon>Sphaeropleales</taxon>
        <taxon>Scenedesmaceae</taxon>
        <taxon>Tetradesmus</taxon>
    </lineage>
</organism>
<proteinExistence type="predicted"/>
<gene>
    <name evidence="1" type="ORF">BQ4739_LOCUS7808</name>
</gene>
<evidence type="ECO:0000313" key="2">
    <source>
        <dbReference type="Proteomes" id="UP000256970"/>
    </source>
</evidence>
<dbReference type="AlphaFoldDB" id="A0A383VR91"/>
<sequence length="174" mass="19002">MSQLGNTITKLPPGCTPISLNFIRHTSASYFPVLAEVALQKCYTAVSGATFSIGPHCADFSGITADALAYTNGNKAFIVGSVRQKTGSIQQSPLGGWHVSCMAEEDHNDFPFMSAATTWIDGSFLAGQERLFLESNLNYISCRLGEARTPYKDWKPKNIDMEHMVYAGELDLPN</sequence>
<keyword evidence="2" id="KW-1185">Reference proteome</keyword>
<evidence type="ECO:0000313" key="1">
    <source>
        <dbReference type="EMBL" id="SZX67410.1"/>
    </source>
</evidence>
<dbReference type="Proteomes" id="UP000256970">
    <property type="component" value="Unassembled WGS sequence"/>
</dbReference>